<evidence type="ECO:0000313" key="6">
    <source>
        <dbReference type="EMBL" id="GAA0493251.1"/>
    </source>
</evidence>
<sequence length="199" mass="20576">MTADETAADHFAVVAVASSAGGIHALSTLLEQLGAGLSVPLLVVQHLDPRHSTVIAGVLSRRTDLTVKLAEDDERARPGVVYVAPPDHHLLVNADGVLSLSRSSMVHFVRPSADLLFESVAGAYGARAIACVLTGTGRDGAMGVDAVKSCGGTVLCEDPDTAEFSGMPEAAVATGAVDFVLPLEEIATVIRGLVEIKRQ</sequence>
<accession>A0ABP3L6H2</accession>
<proteinExistence type="predicted"/>
<name>A0ABP3L6H2_9ACTN</name>
<dbReference type="Pfam" id="PF01339">
    <property type="entry name" value="CheB_methylest"/>
    <property type="match status" value="1"/>
</dbReference>
<comment type="caution">
    <text evidence="6">The sequence shown here is derived from an EMBL/GenBank/DDBJ whole genome shotgun (WGS) entry which is preliminary data.</text>
</comment>
<feature type="active site" evidence="4">
    <location>
        <position position="46"/>
    </location>
</feature>
<organism evidence="6 7">
    <name type="scientific">Streptomyces olivaceiscleroticus</name>
    <dbReference type="NCBI Taxonomy" id="68245"/>
    <lineage>
        <taxon>Bacteria</taxon>
        <taxon>Bacillati</taxon>
        <taxon>Actinomycetota</taxon>
        <taxon>Actinomycetes</taxon>
        <taxon>Kitasatosporales</taxon>
        <taxon>Streptomycetaceae</taxon>
        <taxon>Streptomyces</taxon>
    </lineage>
</organism>
<comment type="catalytic activity">
    <reaction evidence="3">
        <text>[protein]-L-glutamate 5-O-methyl ester + H2O = L-glutamyl-[protein] + methanol + H(+)</text>
        <dbReference type="Rhea" id="RHEA:23236"/>
        <dbReference type="Rhea" id="RHEA-COMP:10208"/>
        <dbReference type="Rhea" id="RHEA-COMP:10311"/>
        <dbReference type="ChEBI" id="CHEBI:15377"/>
        <dbReference type="ChEBI" id="CHEBI:15378"/>
        <dbReference type="ChEBI" id="CHEBI:17790"/>
        <dbReference type="ChEBI" id="CHEBI:29973"/>
        <dbReference type="ChEBI" id="CHEBI:82795"/>
        <dbReference type="EC" id="3.1.1.61"/>
    </reaction>
</comment>
<reference evidence="7" key="1">
    <citation type="journal article" date="2019" name="Int. J. Syst. Evol. Microbiol.">
        <title>The Global Catalogue of Microorganisms (GCM) 10K type strain sequencing project: providing services to taxonomists for standard genome sequencing and annotation.</title>
        <authorList>
            <consortium name="The Broad Institute Genomics Platform"/>
            <consortium name="The Broad Institute Genome Sequencing Center for Infectious Disease"/>
            <person name="Wu L."/>
            <person name="Ma J."/>
        </authorList>
    </citation>
    <scope>NUCLEOTIDE SEQUENCE [LARGE SCALE GENOMIC DNA]</scope>
    <source>
        <strain evidence="7">JCM 4805</strain>
    </source>
</reference>
<dbReference type="InterPro" id="IPR035909">
    <property type="entry name" value="CheB_C"/>
</dbReference>
<protein>
    <recommendedName>
        <fullName evidence="2">protein-glutamate methylesterase</fullName>
        <ecNumber evidence="2">3.1.1.61</ecNumber>
    </recommendedName>
</protein>
<gene>
    <name evidence="6" type="ORF">GCM10010361_68050</name>
</gene>
<dbReference type="PANTHER" id="PTHR42872:SF6">
    <property type="entry name" value="PROTEIN-GLUTAMATE METHYLESTERASE_PROTEIN-GLUTAMINE GLUTAMINASE"/>
    <property type="match status" value="1"/>
</dbReference>
<evidence type="ECO:0000256" key="3">
    <source>
        <dbReference type="ARBA" id="ARBA00048267"/>
    </source>
</evidence>
<evidence type="ECO:0000313" key="7">
    <source>
        <dbReference type="Proteomes" id="UP001500909"/>
    </source>
</evidence>
<dbReference type="Proteomes" id="UP001500909">
    <property type="component" value="Unassembled WGS sequence"/>
</dbReference>
<feature type="active site" evidence="4">
    <location>
        <position position="19"/>
    </location>
</feature>
<dbReference type="InterPro" id="IPR000673">
    <property type="entry name" value="Sig_transdc_resp-reg_Me-estase"/>
</dbReference>
<keyword evidence="4" id="KW-0145">Chemotaxis</keyword>
<feature type="domain" description="CheB-type methylesterase" evidence="5">
    <location>
        <begin position="13"/>
        <end position="197"/>
    </location>
</feature>
<feature type="active site" evidence="4">
    <location>
        <position position="139"/>
    </location>
</feature>
<evidence type="ECO:0000256" key="2">
    <source>
        <dbReference type="ARBA" id="ARBA00039140"/>
    </source>
</evidence>
<dbReference type="EC" id="3.1.1.61" evidence="2"/>
<dbReference type="PANTHER" id="PTHR42872">
    <property type="entry name" value="PROTEIN-GLUTAMATE METHYLESTERASE/PROTEIN-GLUTAMINE GLUTAMINASE"/>
    <property type="match status" value="1"/>
</dbReference>
<dbReference type="Gene3D" id="3.40.50.180">
    <property type="entry name" value="Methylesterase CheB, C-terminal domain"/>
    <property type="match status" value="1"/>
</dbReference>
<keyword evidence="7" id="KW-1185">Reference proteome</keyword>
<dbReference type="EMBL" id="BAAABY010000053">
    <property type="protein sequence ID" value="GAA0493251.1"/>
    <property type="molecule type" value="Genomic_DNA"/>
</dbReference>
<evidence type="ECO:0000256" key="4">
    <source>
        <dbReference type="PROSITE-ProRule" id="PRU00050"/>
    </source>
</evidence>
<evidence type="ECO:0000256" key="1">
    <source>
        <dbReference type="ARBA" id="ARBA00022801"/>
    </source>
</evidence>
<dbReference type="RefSeq" id="WP_346099318.1">
    <property type="nucleotide sequence ID" value="NZ_BAAABY010000053.1"/>
</dbReference>
<evidence type="ECO:0000259" key="5">
    <source>
        <dbReference type="PROSITE" id="PS50122"/>
    </source>
</evidence>
<dbReference type="PROSITE" id="PS50122">
    <property type="entry name" value="CHEB"/>
    <property type="match status" value="1"/>
</dbReference>
<dbReference type="CDD" id="cd16433">
    <property type="entry name" value="CheB"/>
    <property type="match status" value="1"/>
</dbReference>
<keyword evidence="1 4" id="KW-0378">Hydrolase</keyword>
<dbReference type="SUPFAM" id="SSF52738">
    <property type="entry name" value="Methylesterase CheB, C-terminal domain"/>
    <property type="match status" value="1"/>
</dbReference>